<protein>
    <submittedName>
        <fullName evidence="4">Sulfatase-like hydrolase/transferase</fullName>
    </submittedName>
</protein>
<dbReference type="CDD" id="cd16150">
    <property type="entry name" value="sulfatase_like"/>
    <property type="match status" value="1"/>
</dbReference>
<name>A0A927GTU4_9BACL</name>
<dbReference type="InterPro" id="IPR017850">
    <property type="entry name" value="Alkaline_phosphatase_core_sf"/>
</dbReference>
<dbReference type="GO" id="GO:0005737">
    <property type="term" value="C:cytoplasm"/>
    <property type="evidence" value="ECO:0007669"/>
    <property type="project" value="TreeGrafter"/>
</dbReference>
<dbReference type="GO" id="GO:0046872">
    <property type="term" value="F:metal ion binding"/>
    <property type="evidence" value="ECO:0007669"/>
    <property type="project" value="UniProtKB-KW"/>
</dbReference>
<gene>
    <name evidence="4" type="ORF">IDH44_20945</name>
</gene>
<keyword evidence="5" id="KW-1185">Reference proteome</keyword>
<reference evidence="4" key="1">
    <citation type="submission" date="2020-09" db="EMBL/GenBank/DDBJ databases">
        <title>A novel bacterium of genus Paenibacillus, isolated from South China Sea.</title>
        <authorList>
            <person name="Huang H."/>
            <person name="Mo K."/>
            <person name="Hu Y."/>
        </authorList>
    </citation>
    <scope>NUCLEOTIDE SEQUENCE</scope>
    <source>
        <strain evidence="4">IB182496</strain>
    </source>
</reference>
<dbReference type="EMBL" id="JACXIZ010000043">
    <property type="protein sequence ID" value="MBD2847666.1"/>
    <property type="molecule type" value="Genomic_DNA"/>
</dbReference>
<dbReference type="SUPFAM" id="SSF53649">
    <property type="entry name" value="Alkaline phosphatase-like"/>
    <property type="match status" value="1"/>
</dbReference>
<keyword evidence="1" id="KW-0479">Metal-binding</keyword>
<keyword evidence="2 4" id="KW-0378">Hydrolase</keyword>
<evidence type="ECO:0000256" key="1">
    <source>
        <dbReference type="ARBA" id="ARBA00022723"/>
    </source>
</evidence>
<organism evidence="4 5">
    <name type="scientific">Paenibacillus sabuli</name>
    <dbReference type="NCBI Taxonomy" id="2772509"/>
    <lineage>
        <taxon>Bacteria</taxon>
        <taxon>Bacillati</taxon>
        <taxon>Bacillota</taxon>
        <taxon>Bacilli</taxon>
        <taxon>Bacillales</taxon>
        <taxon>Paenibacillaceae</taxon>
        <taxon>Paenibacillus</taxon>
    </lineage>
</organism>
<dbReference type="GO" id="GO:0004423">
    <property type="term" value="F:iduronate-2-sulfatase activity"/>
    <property type="evidence" value="ECO:0007669"/>
    <property type="project" value="TreeGrafter"/>
</dbReference>
<dbReference type="InterPro" id="IPR000917">
    <property type="entry name" value="Sulfatase_N"/>
</dbReference>
<dbReference type="PANTHER" id="PTHR45953">
    <property type="entry name" value="IDURONATE 2-SULFATASE"/>
    <property type="match status" value="1"/>
</dbReference>
<sequence length="490" mass="55937">MTAKPHLILFNPDQWRGDVLGHMGDPAAATPHLDRLLGEGGVSFRHAYTQNPVCTPSRCAFMSGWYPHVRGHRSMFHMMGPDEPVLLRHLKDNGYYVWWGGKNDLVPSDADFSRYCDVKHDPGPVRAMFAMDRERQWRGSPEGDAYYSFYVGRLEAERESGTYPDSDWAHIREAVRVIRDRPADRPLCLYLPLTYPHPPYAVEEPWFSLIDRDRLPPRRVLEAAALQDKPAMTRGLREALGLGGWDEARWRELRATYYGMCARVDHQFGMLVEALKQAGIYEDTAILVFSDHGDYTGDYNLVEKAQNTFEDCLVQVPLLIKPQRGIDVKPGIHEALVELIDLPATVAELTGLPLDYTQFGRSLVPLLTGEAAEHRDAVFAEGGRLPEETHCMDVTPENQDPAFLYYARAQLHRSSGPAHIKATMCRTKAYKYVRRLAEKDELYDLARDPGELVNCIDRPEYAGAVMQMQQRMLRYYQETSDVVPWQPSRR</sequence>
<evidence type="ECO:0000256" key="2">
    <source>
        <dbReference type="ARBA" id="ARBA00022801"/>
    </source>
</evidence>
<comment type="caution">
    <text evidence="4">The sequence shown here is derived from an EMBL/GenBank/DDBJ whole genome shotgun (WGS) entry which is preliminary data.</text>
</comment>
<feature type="domain" description="Sulfatase N-terminal" evidence="3">
    <location>
        <begin position="7"/>
        <end position="351"/>
    </location>
</feature>
<dbReference type="Pfam" id="PF00884">
    <property type="entry name" value="Sulfatase"/>
    <property type="match status" value="1"/>
</dbReference>
<evidence type="ECO:0000259" key="3">
    <source>
        <dbReference type="Pfam" id="PF00884"/>
    </source>
</evidence>
<evidence type="ECO:0000313" key="4">
    <source>
        <dbReference type="EMBL" id="MBD2847666.1"/>
    </source>
</evidence>
<dbReference type="Proteomes" id="UP000621560">
    <property type="component" value="Unassembled WGS sequence"/>
</dbReference>
<proteinExistence type="predicted"/>
<dbReference type="AlphaFoldDB" id="A0A927GTU4"/>
<dbReference type="PANTHER" id="PTHR45953:SF1">
    <property type="entry name" value="IDURONATE 2-SULFATASE"/>
    <property type="match status" value="1"/>
</dbReference>
<dbReference type="RefSeq" id="WP_190920772.1">
    <property type="nucleotide sequence ID" value="NZ_JACXIZ010000043.1"/>
</dbReference>
<evidence type="ECO:0000313" key="5">
    <source>
        <dbReference type="Proteomes" id="UP000621560"/>
    </source>
</evidence>
<dbReference type="Gene3D" id="3.40.720.10">
    <property type="entry name" value="Alkaline Phosphatase, subunit A"/>
    <property type="match status" value="1"/>
</dbReference>
<accession>A0A927GTU4</accession>